<evidence type="ECO:0000313" key="5">
    <source>
        <dbReference type="EMBL" id="PIK52544.1"/>
    </source>
</evidence>
<dbReference type="Pfam" id="PF12796">
    <property type="entry name" value="Ank_2"/>
    <property type="match status" value="1"/>
</dbReference>
<dbReference type="OrthoDB" id="10067304at2759"/>
<dbReference type="PROSITE" id="PS50297">
    <property type="entry name" value="ANK_REP_REGION"/>
    <property type="match status" value="1"/>
</dbReference>
<name>A0A2G8KX05_STIJA</name>
<sequence length="258" mass="28582">MTDILEAVETGNCRRVEELLDKGADVDESVGAYLSGNTLLTLAVEKGYEDIAELLIDRGANFDVKVNNNTDIEQYASDNEMTALVSYIKRKRELNMRLQVSVKSGDVVGVTSSLTEGAHVNLVITDEKTTMNLLFLAMTEGHIGIAKVLIENNINLHYVVKWEDDIEDTAMTYAERMGQPEIVQLIKMKQDGGTIYKEETTDTKPATKPNGTSNPVNNEIVMDDVDAEKEFEREAQTQQIAPMTNGQRNGVLNLLHAS</sequence>
<evidence type="ECO:0000256" key="3">
    <source>
        <dbReference type="PROSITE-ProRule" id="PRU00023"/>
    </source>
</evidence>
<keyword evidence="6" id="KW-1185">Reference proteome</keyword>
<dbReference type="PANTHER" id="PTHR24198">
    <property type="entry name" value="ANKYRIN REPEAT AND PROTEIN KINASE DOMAIN-CONTAINING PROTEIN"/>
    <property type="match status" value="1"/>
</dbReference>
<dbReference type="EMBL" id="MRZV01000325">
    <property type="protein sequence ID" value="PIK52544.1"/>
    <property type="molecule type" value="Genomic_DNA"/>
</dbReference>
<dbReference type="PROSITE" id="PS50088">
    <property type="entry name" value="ANK_REPEAT"/>
    <property type="match status" value="1"/>
</dbReference>
<evidence type="ECO:0000256" key="2">
    <source>
        <dbReference type="ARBA" id="ARBA00023043"/>
    </source>
</evidence>
<accession>A0A2G8KX05</accession>
<dbReference type="AlphaFoldDB" id="A0A2G8KX05"/>
<keyword evidence="2 3" id="KW-0040">ANK repeat</keyword>
<evidence type="ECO:0000256" key="4">
    <source>
        <dbReference type="SAM" id="MobiDB-lite"/>
    </source>
</evidence>
<keyword evidence="1" id="KW-0677">Repeat</keyword>
<evidence type="ECO:0000313" key="6">
    <source>
        <dbReference type="Proteomes" id="UP000230750"/>
    </source>
</evidence>
<organism evidence="5 6">
    <name type="scientific">Stichopus japonicus</name>
    <name type="common">Sea cucumber</name>
    <dbReference type="NCBI Taxonomy" id="307972"/>
    <lineage>
        <taxon>Eukaryota</taxon>
        <taxon>Metazoa</taxon>
        <taxon>Echinodermata</taxon>
        <taxon>Eleutherozoa</taxon>
        <taxon>Echinozoa</taxon>
        <taxon>Holothuroidea</taxon>
        <taxon>Aspidochirotacea</taxon>
        <taxon>Aspidochirotida</taxon>
        <taxon>Stichopodidae</taxon>
        <taxon>Apostichopus</taxon>
    </lineage>
</organism>
<protein>
    <submittedName>
        <fullName evidence="5">Putative ankyrin repeat domain-containing protein 50</fullName>
    </submittedName>
</protein>
<dbReference type="SMART" id="SM00248">
    <property type="entry name" value="ANK"/>
    <property type="match status" value="4"/>
</dbReference>
<dbReference type="PANTHER" id="PTHR24198:SF194">
    <property type="entry name" value="INVERSIN-A"/>
    <property type="match status" value="1"/>
</dbReference>
<gene>
    <name evidence="5" type="ORF">BSL78_10583</name>
</gene>
<dbReference type="InterPro" id="IPR002110">
    <property type="entry name" value="Ankyrin_rpt"/>
</dbReference>
<dbReference type="InterPro" id="IPR036770">
    <property type="entry name" value="Ankyrin_rpt-contain_sf"/>
</dbReference>
<evidence type="ECO:0000256" key="1">
    <source>
        <dbReference type="ARBA" id="ARBA00022737"/>
    </source>
</evidence>
<dbReference type="Gene3D" id="1.25.40.20">
    <property type="entry name" value="Ankyrin repeat-containing domain"/>
    <property type="match status" value="2"/>
</dbReference>
<feature type="region of interest" description="Disordered" evidence="4">
    <location>
        <begin position="237"/>
        <end position="258"/>
    </location>
</feature>
<feature type="region of interest" description="Disordered" evidence="4">
    <location>
        <begin position="198"/>
        <end position="218"/>
    </location>
</feature>
<feature type="repeat" description="ANK" evidence="3">
    <location>
        <begin position="35"/>
        <end position="67"/>
    </location>
</feature>
<feature type="compositionally biased region" description="Polar residues" evidence="4">
    <location>
        <begin position="237"/>
        <end position="250"/>
    </location>
</feature>
<reference evidence="5 6" key="1">
    <citation type="journal article" date="2017" name="PLoS Biol.">
        <title>The sea cucumber genome provides insights into morphological evolution and visceral regeneration.</title>
        <authorList>
            <person name="Zhang X."/>
            <person name="Sun L."/>
            <person name="Yuan J."/>
            <person name="Sun Y."/>
            <person name="Gao Y."/>
            <person name="Zhang L."/>
            <person name="Li S."/>
            <person name="Dai H."/>
            <person name="Hamel J.F."/>
            <person name="Liu C."/>
            <person name="Yu Y."/>
            <person name="Liu S."/>
            <person name="Lin W."/>
            <person name="Guo K."/>
            <person name="Jin S."/>
            <person name="Xu P."/>
            <person name="Storey K.B."/>
            <person name="Huan P."/>
            <person name="Zhang T."/>
            <person name="Zhou Y."/>
            <person name="Zhang J."/>
            <person name="Lin C."/>
            <person name="Li X."/>
            <person name="Xing L."/>
            <person name="Huo D."/>
            <person name="Sun M."/>
            <person name="Wang L."/>
            <person name="Mercier A."/>
            <person name="Li F."/>
            <person name="Yang H."/>
            <person name="Xiang J."/>
        </authorList>
    </citation>
    <scope>NUCLEOTIDE SEQUENCE [LARGE SCALE GENOMIC DNA]</scope>
    <source>
        <strain evidence="5">Shaxun</strain>
        <tissue evidence="5">Muscle</tissue>
    </source>
</reference>
<proteinExistence type="predicted"/>
<dbReference type="SUPFAM" id="SSF48403">
    <property type="entry name" value="Ankyrin repeat"/>
    <property type="match status" value="1"/>
</dbReference>
<comment type="caution">
    <text evidence="5">The sequence shown here is derived from an EMBL/GenBank/DDBJ whole genome shotgun (WGS) entry which is preliminary data.</text>
</comment>
<dbReference type="Proteomes" id="UP000230750">
    <property type="component" value="Unassembled WGS sequence"/>
</dbReference>